<protein>
    <submittedName>
        <fullName evidence="2">Uncharacterized protein</fullName>
    </submittedName>
</protein>
<gene>
    <name evidence="2" type="ORF">CVD27_07220</name>
</gene>
<dbReference type="InterPro" id="IPR048147">
    <property type="entry name" value="CBO0543-like"/>
</dbReference>
<dbReference type="AlphaFoldDB" id="A0A2N5HME9"/>
<keyword evidence="1" id="KW-1133">Transmembrane helix</keyword>
<accession>A0A2N5HME9</accession>
<organism evidence="2 3">
    <name type="scientific">Neobacillus cucumis</name>
    <dbReference type="NCBI Taxonomy" id="1740721"/>
    <lineage>
        <taxon>Bacteria</taxon>
        <taxon>Bacillati</taxon>
        <taxon>Bacillota</taxon>
        <taxon>Bacilli</taxon>
        <taxon>Bacillales</taxon>
        <taxon>Bacillaceae</taxon>
        <taxon>Neobacillus</taxon>
    </lineage>
</organism>
<feature type="transmembrane region" description="Helical" evidence="1">
    <location>
        <begin position="148"/>
        <end position="167"/>
    </location>
</feature>
<feature type="transmembrane region" description="Helical" evidence="1">
    <location>
        <begin position="95"/>
        <end position="112"/>
    </location>
</feature>
<evidence type="ECO:0000313" key="2">
    <source>
        <dbReference type="EMBL" id="PLS06709.1"/>
    </source>
</evidence>
<dbReference type="EMBL" id="PGVE01000031">
    <property type="protein sequence ID" value="PLS06709.1"/>
    <property type="molecule type" value="Genomic_DNA"/>
</dbReference>
<feature type="transmembrane region" description="Helical" evidence="1">
    <location>
        <begin position="64"/>
        <end position="83"/>
    </location>
</feature>
<proteinExistence type="predicted"/>
<evidence type="ECO:0000313" key="3">
    <source>
        <dbReference type="Proteomes" id="UP000234950"/>
    </source>
</evidence>
<evidence type="ECO:0000256" key="1">
    <source>
        <dbReference type="SAM" id="Phobius"/>
    </source>
</evidence>
<feature type="transmembrane region" description="Helical" evidence="1">
    <location>
        <begin position="25"/>
        <end position="43"/>
    </location>
</feature>
<keyword evidence="1" id="KW-0472">Membrane</keyword>
<dbReference type="Proteomes" id="UP000234950">
    <property type="component" value="Unassembled WGS sequence"/>
</dbReference>
<dbReference type="RefSeq" id="WP_101647209.1">
    <property type="nucleotide sequence ID" value="NZ_PGVE01000031.1"/>
</dbReference>
<keyword evidence="1" id="KW-0812">Transmembrane</keyword>
<dbReference type="NCBIfam" id="NF041644">
    <property type="entry name" value="CBO0543_fam"/>
    <property type="match status" value="1"/>
</dbReference>
<comment type="caution">
    <text evidence="2">The sequence shown here is derived from an EMBL/GenBank/DDBJ whole genome shotgun (WGS) entry which is preliminary data.</text>
</comment>
<reference evidence="2 3" key="1">
    <citation type="submission" date="2017-11" db="EMBL/GenBank/DDBJ databases">
        <title>Comparitive Functional Genomics of Dry Heat Resistant strains isolated from the Viking Spacecraft.</title>
        <authorList>
            <person name="Seuylemezian A."/>
            <person name="Cooper K."/>
            <person name="Vaishampayan P."/>
        </authorList>
    </citation>
    <scope>NUCLEOTIDE SEQUENCE [LARGE SCALE GENOMIC DNA]</scope>
    <source>
        <strain evidence="2 3">V32-6</strain>
    </source>
</reference>
<feature type="transmembrane region" description="Helical" evidence="1">
    <location>
        <begin position="124"/>
        <end position="142"/>
    </location>
</feature>
<keyword evidence="3" id="KW-1185">Reference proteome</keyword>
<sequence>MRIILYSAFIFAAYKWGDWKNWRKYYPTFLFLIGGDFFYNALLRNHRFWNFTKGIIGEDILHGHLIISLFVMFFSYTSTLLIYLGRFPHQRLKQLFWILLWVLIYTFIEISSNKLNSIEYHYGWNIYWSLLFNIIMFTVLKIHVSKPWLAWIISILFLIFLSNIFNLPRESFD</sequence>
<name>A0A2N5HME9_9BACI</name>